<sequence>MIFTVGIVLVHFMIIAPVSFRTTGRDFVIQTFYLDEGDIRGQPADQDLYIRDHASAYDAYFECDYDSRSYPTHSEAEPEDEYNSDTSREDDWPEYEHAGGIDRGRPWRPQTGVRFTTDQSPISVELPALSEEAQSIAGPSNGNQGSDPRRVEDVVVVINASPPPVVHKAICDEIASLLSVGVSTEQSKWTLKEFPLVYEVNDFSVMSPKLDAWMSRRSKDKGVLKAANVKEEALIRTQLKIMDIGPPLIDLYARLATLKQATTSSMRRSVQVSLQQ</sequence>
<feature type="signal peptide" evidence="2">
    <location>
        <begin position="1"/>
        <end position="20"/>
    </location>
</feature>
<evidence type="ECO:0000256" key="2">
    <source>
        <dbReference type="SAM" id="SignalP"/>
    </source>
</evidence>
<evidence type="ECO:0000313" key="4">
    <source>
        <dbReference type="Proteomes" id="UP001234178"/>
    </source>
</evidence>
<protein>
    <submittedName>
        <fullName evidence="3">Uncharacterized protein</fullName>
    </submittedName>
</protein>
<reference evidence="3 4" key="1">
    <citation type="journal article" date="2023" name="Nucleic Acids Res.">
        <title>The hologenome of Daphnia magna reveals possible DNA methylation and microbiome-mediated evolution of the host genome.</title>
        <authorList>
            <person name="Chaturvedi A."/>
            <person name="Li X."/>
            <person name="Dhandapani V."/>
            <person name="Marshall H."/>
            <person name="Kissane S."/>
            <person name="Cuenca-Cambronero M."/>
            <person name="Asole G."/>
            <person name="Calvet F."/>
            <person name="Ruiz-Romero M."/>
            <person name="Marangio P."/>
            <person name="Guigo R."/>
            <person name="Rago D."/>
            <person name="Mirbahai L."/>
            <person name="Eastwood N."/>
            <person name="Colbourne J.K."/>
            <person name="Zhou J."/>
            <person name="Mallon E."/>
            <person name="Orsini L."/>
        </authorList>
    </citation>
    <scope>NUCLEOTIDE SEQUENCE [LARGE SCALE GENOMIC DNA]</scope>
    <source>
        <strain evidence="3">LRV0_1</strain>
    </source>
</reference>
<name>A0ABR0B8C5_9CRUS</name>
<organism evidence="3 4">
    <name type="scientific">Daphnia magna</name>
    <dbReference type="NCBI Taxonomy" id="35525"/>
    <lineage>
        <taxon>Eukaryota</taxon>
        <taxon>Metazoa</taxon>
        <taxon>Ecdysozoa</taxon>
        <taxon>Arthropoda</taxon>
        <taxon>Crustacea</taxon>
        <taxon>Branchiopoda</taxon>
        <taxon>Diplostraca</taxon>
        <taxon>Cladocera</taxon>
        <taxon>Anomopoda</taxon>
        <taxon>Daphniidae</taxon>
        <taxon>Daphnia</taxon>
    </lineage>
</organism>
<feature type="chain" id="PRO_5045278991" evidence="2">
    <location>
        <begin position="21"/>
        <end position="276"/>
    </location>
</feature>
<dbReference type="Proteomes" id="UP001234178">
    <property type="component" value="Unassembled WGS sequence"/>
</dbReference>
<dbReference type="EMBL" id="JAOYFB010000040">
    <property type="protein sequence ID" value="KAK4037950.1"/>
    <property type="molecule type" value="Genomic_DNA"/>
</dbReference>
<accession>A0ABR0B8C5</accession>
<evidence type="ECO:0000256" key="1">
    <source>
        <dbReference type="SAM" id="MobiDB-lite"/>
    </source>
</evidence>
<feature type="region of interest" description="Disordered" evidence="1">
    <location>
        <begin position="68"/>
        <end position="92"/>
    </location>
</feature>
<gene>
    <name evidence="3" type="ORF">OUZ56_029973</name>
</gene>
<comment type="caution">
    <text evidence="3">The sequence shown here is derived from an EMBL/GenBank/DDBJ whole genome shotgun (WGS) entry which is preliminary data.</text>
</comment>
<proteinExistence type="predicted"/>
<keyword evidence="2" id="KW-0732">Signal</keyword>
<keyword evidence="4" id="KW-1185">Reference proteome</keyword>
<evidence type="ECO:0000313" key="3">
    <source>
        <dbReference type="EMBL" id="KAK4037950.1"/>
    </source>
</evidence>